<feature type="chain" id="PRO_5045457327" description="D-alanyl-D-alanine carboxypeptidase" evidence="1">
    <location>
        <begin position="25"/>
        <end position="291"/>
    </location>
</feature>
<evidence type="ECO:0000256" key="1">
    <source>
        <dbReference type="SAM" id="SignalP"/>
    </source>
</evidence>
<gene>
    <name evidence="2" type="ORF">ACFP5Y_11030</name>
</gene>
<accession>A0ABW1S2T2</accession>
<evidence type="ECO:0000313" key="2">
    <source>
        <dbReference type="EMBL" id="MFC6181757.1"/>
    </source>
</evidence>
<dbReference type="RefSeq" id="WP_137628040.1">
    <property type="nucleotide sequence ID" value="NZ_BJDJ01000005.1"/>
</dbReference>
<evidence type="ECO:0008006" key="4">
    <source>
        <dbReference type="Google" id="ProtNLM"/>
    </source>
</evidence>
<reference evidence="3" key="1">
    <citation type="journal article" date="2019" name="Int. J. Syst. Evol. Microbiol.">
        <title>The Global Catalogue of Microorganisms (GCM) 10K type strain sequencing project: providing services to taxonomists for standard genome sequencing and annotation.</title>
        <authorList>
            <consortium name="The Broad Institute Genomics Platform"/>
            <consortium name="The Broad Institute Genome Sequencing Center for Infectious Disease"/>
            <person name="Wu L."/>
            <person name="Ma J."/>
        </authorList>
    </citation>
    <scope>NUCLEOTIDE SEQUENCE [LARGE SCALE GENOMIC DNA]</scope>
    <source>
        <strain evidence="3">CCM 8933</strain>
    </source>
</reference>
<protein>
    <recommendedName>
        <fullName evidence="4">D-alanyl-D-alanine carboxypeptidase</fullName>
    </recommendedName>
</protein>
<comment type="caution">
    <text evidence="2">The sequence shown here is derived from an EMBL/GenBank/DDBJ whole genome shotgun (WGS) entry which is preliminary data.</text>
</comment>
<proteinExistence type="predicted"/>
<dbReference type="EMBL" id="JBHSSC010000041">
    <property type="protein sequence ID" value="MFC6181757.1"/>
    <property type="molecule type" value="Genomic_DNA"/>
</dbReference>
<name>A0ABW1S2T2_9LACO</name>
<sequence>MRKSWLGVATLLVGFGLGAVNGHADSTQMTNQYSAKRSQNVRLVWRRSMGRHAYRNDQLGGRYSKHLGMRYSVNTMTGHITWYTDAHEKLYDKTKKKAAIYYHVKNADNSKSGWIWRGYLTPTVGSNDPDKLALRLIDELGGLEDAHADATTMAQAKVVVKQMMSSTYHFVNNKGENYDNFVESTPAKSVKTDANNRQYQQLLKKNQLVYGYGMKKAICVAAIGTKAQLTSDLHDNFEVDENWGIPEDTFYSKAKIGIATLPVANAKYGRYAMFVIVRLPADYESQIFVDE</sequence>
<keyword evidence="3" id="KW-1185">Reference proteome</keyword>
<keyword evidence="1" id="KW-0732">Signal</keyword>
<evidence type="ECO:0000313" key="3">
    <source>
        <dbReference type="Proteomes" id="UP001596282"/>
    </source>
</evidence>
<dbReference type="Proteomes" id="UP001596282">
    <property type="component" value="Unassembled WGS sequence"/>
</dbReference>
<organism evidence="2 3">
    <name type="scientific">Lactiplantibacillus daowaiensis</name>
    <dbReference type="NCBI Taxonomy" id="2559918"/>
    <lineage>
        <taxon>Bacteria</taxon>
        <taxon>Bacillati</taxon>
        <taxon>Bacillota</taxon>
        <taxon>Bacilli</taxon>
        <taxon>Lactobacillales</taxon>
        <taxon>Lactobacillaceae</taxon>
        <taxon>Lactiplantibacillus</taxon>
    </lineage>
</organism>
<feature type="signal peptide" evidence="1">
    <location>
        <begin position="1"/>
        <end position="24"/>
    </location>
</feature>